<accession>W4H1E1</accession>
<dbReference type="GeneID" id="20804927"/>
<dbReference type="VEuPathDB" id="FungiDB:H257_02931"/>
<reference evidence="1" key="1">
    <citation type="submission" date="2013-12" db="EMBL/GenBank/DDBJ databases">
        <title>The Genome Sequence of Aphanomyces astaci APO3.</title>
        <authorList>
            <consortium name="The Broad Institute Genomics Platform"/>
            <person name="Russ C."/>
            <person name="Tyler B."/>
            <person name="van West P."/>
            <person name="Dieguez-Uribeondo J."/>
            <person name="Young S.K."/>
            <person name="Zeng Q."/>
            <person name="Gargeya S."/>
            <person name="Fitzgerald M."/>
            <person name="Abouelleil A."/>
            <person name="Alvarado L."/>
            <person name="Chapman S.B."/>
            <person name="Gainer-Dewar J."/>
            <person name="Goldberg J."/>
            <person name="Griggs A."/>
            <person name="Gujja S."/>
            <person name="Hansen M."/>
            <person name="Howarth C."/>
            <person name="Imamovic A."/>
            <person name="Ireland A."/>
            <person name="Larimer J."/>
            <person name="McCowan C."/>
            <person name="Murphy C."/>
            <person name="Pearson M."/>
            <person name="Poon T.W."/>
            <person name="Priest M."/>
            <person name="Roberts A."/>
            <person name="Saif S."/>
            <person name="Shea T."/>
            <person name="Sykes S."/>
            <person name="Wortman J."/>
            <person name="Nusbaum C."/>
            <person name="Birren B."/>
        </authorList>
    </citation>
    <scope>NUCLEOTIDE SEQUENCE [LARGE SCALE GENOMIC DNA]</scope>
    <source>
        <strain evidence="1">APO3</strain>
    </source>
</reference>
<name>W4H1E1_APHAT</name>
<sequence>MQVGHAELVHGMYISPLLTRFQGLEAVAGFCTCSCRFSPKSAVSVPRQRYVLARVQLYQTFLGDLCNLRLGTSASPAFGLLAHSIALAKDYSSPSSVKRFEMANTTARQVRCPSTDSDNTAVHLEAILRNFRWSDFNTAIASGVRELRGGIDWLASVPDAFADVASEAALWRSKNATR</sequence>
<proteinExistence type="predicted"/>
<dbReference type="AlphaFoldDB" id="W4H1E1"/>
<organism evidence="1">
    <name type="scientific">Aphanomyces astaci</name>
    <name type="common">Crayfish plague agent</name>
    <dbReference type="NCBI Taxonomy" id="112090"/>
    <lineage>
        <taxon>Eukaryota</taxon>
        <taxon>Sar</taxon>
        <taxon>Stramenopiles</taxon>
        <taxon>Oomycota</taxon>
        <taxon>Saprolegniomycetes</taxon>
        <taxon>Saprolegniales</taxon>
        <taxon>Verrucalvaceae</taxon>
        <taxon>Aphanomyces</taxon>
    </lineage>
</organism>
<evidence type="ECO:0000313" key="1">
    <source>
        <dbReference type="EMBL" id="ETV85054.1"/>
    </source>
</evidence>
<gene>
    <name evidence="1" type="ORF">H257_02931</name>
</gene>
<protein>
    <submittedName>
        <fullName evidence="1">Uncharacterized protein</fullName>
    </submittedName>
</protein>
<dbReference type="EMBL" id="KI913118">
    <property type="protein sequence ID" value="ETV85054.1"/>
    <property type="molecule type" value="Genomic_DNA"/>
</dbReference>
<dbReference type="RefSeq" id="XP_009825072.1">
    <property type="nucleotide sequence ID" value="XM_009826770.1"/>
</dbReference>